<evidence type="ECO:0000256" key="5">
    <source>
        <dbReference type="SAM" id="Phobius"/>
    </source>
</evidence>
<evidence type="ECO:0000259" key="6">
    <source>
        <dbReference type="PROSITE" id="PS50262"/>
    </source>
</evidence>
<dbReference type="Proteomes" id="UP000276133">
    <property type="component" value="Unassembled WGS sequence"/>
</dbReference>
<evidence type="ECO:0000256" key="4">
    <source>
        <dbReference type="ARBA" id="ARBA00023136"/>
    </source>
</evidence>
<dbReference type="PRINTS" id="PR00237">
    <property type="entry name" value="GPCRRHODOPSN"/>
</dbReference>
<dbReference type="STRING" id="10195.A0A3M7SC11"/>
<dbReference type="InterPro" id="IPR017452">
    <property type="entry name" value="GPCR_Rhodpsn_7TM"/>
</dbReference>
<dbReference type="OrthoDB" id="10011262at2759"/>
<dbReference type="SUPFAM" id="SSF81321">
    <property type="entry name" value="Family A G protein-coupled receptor-like"/>
    <property type="match status" value="1"/>
</dbReference>
<dbReference type="AlphaFoldDB" id="A0A3M7SC11"/>
<dbReference type="GO" id="GO:0004930">
    <property type="term" value="F:G protein-coupled receptor activity"/>
    <property type="evidence" value="ECO:0007669"/>
    <property type="project" value="InterPro"/>
</dbReference>
<feature type="transmembrane region" description="Helical" evidence="5">
    <location>
        <begin position="289"/>
        <end position="306"/>
    </location>
</feature>
<dbReference type="Pfam" id="PF00001">
    <property type="entry name" value="7tm_1"/>
    <property type="match status" value="1"/>
</dbReference>
<keyword evidence="4 5" id="KW-0472">Membrane</keyword>
<feature type="transmembrane region" description="Helical" evidence="5">
    <location>
        <begin position="101"/>
        <end position="126"/>
    </location>
</feature>
<feature type="transmembrane region" description="Helical" evidence="5">
    <location>
        <begin position="245"/>
        <end position="269"/>
    </location>
</feature>
<dbReference type="InterPro" id="IPR052954">
    <property type="entry name" value="GPCR-Ligand_Int"/>
</dbReference>
<feature type="transmembrane region" description="Helical" evidence="5">
    <location>
        <begin position="138"/>
        <end position="163"/>
    </location>
</feature>
<dbReference type="InterPro" id="IPR000276">
    <property type="entry name" value="GPCR_Rhodpsn"/>
</dbReference>
<dbReference type="CDD" id="cd14978">
    <property type="entry name" value="7tmA_FMRFamide_R-like"/>
    <property type="match status" value="1"/>
</dbReference>
<dbReference type="GO" id="GO:0016020">
    <property type="term" value="C:membrane"/>
    <property type="evidence" value="ECO:0007669"/>
    <property type="project" value="UniProtKB-SubCell"/>
</dbReference>
<dbReference type="PROSITE" id="PS50262">
    <property type="entry name" value="G_PROTEIN_RECEP_F1_2"/>
    <property type="match status" value="1"/>
</dbReference>
<evidence type="ECO:0000256" key="1">
    <source>
        <dbReference type="ARBA" id="ARBA00004370"/>
    </source>
</evidence>
<dbReference type="PANTHER" id="PTHR46641:SF2">
    <property type="entry name" value="FMRFAMIDE RECEPTOR"/>
    <property type="match status" value="1"/>
</dbReference>
<gene>
    <name evidence="7" type="ORF">BpHYR1_048795</name>
</gene>
<sequence length="363" mass="41935">MTQVHTENKIEYIKLFEHTQLVTGLYLLPFISLFGIIGSIFNILVYKNSKKYSTNVYLIALSVSDIVKLVNDFLYFLVSLLSRLDSALGNYFFNQMYLYSHYIFVTTAINTAWLTCSIALDRYFILMYNRGHQKYRKYFFSILMSLFIAMMSSVIAIPAPLFLKSVQEIDPATNQTVSKVGESTLNDSNFKIVYSYFNAIFRAFIPLVIIIYLNFKTVRIVYEKKMKKKPFSKLIQKKEKSKSKITIMLIVIVLTFTVCMFPDAIMTMMQLGYANETYLVRSVREITDLLLAVNSATTFPICYYFSLQYRAKFKELCGLYRADTNQSVTRIRVNENASFFVSKAGDETPNLIHKNTVNANSEV</sequence>
<evidence type="ECO:0000256" key="3">
    <source>
        <dbReference type="ARBA" id="ARBA00022989"/>
    </source>
</evidence>
<keyword evidence="2 5" id="KW-0812">Transmembrane</keyword>
<evidence type="ECO:0000256" key="2">
    <source>
        <dbReference type="ARBA" id="ARBA00022692"/>
    </source>
</evidence>
<protein>
    <submittedName>
        <fullName evidence="7">FMRFamide receptor-like</fullName>
    </submittedName>
</protein>
<keyword evidence="8" id="KW-1185">Reference proteome</keyword>
<feature type="transmembrane region" description="Helical" evidence="5">
    <location>
        <begin position="193"/>
        <end position="215"/>
    </location>
</feature>
<comment type="subcellular location">
    <subcellularLocation>
        <location evidence="1">Membrane</location>
    </subcellularLocation>
</comment>
<dbReference type="EMBL" id="REGN01001650">
    <property type="protein sequence ID" value="RNA33346.1"/>
    <property type="molecule type" value="Genomic_DNA"/>
</dbReference>
<feature type="transmembrane region" description="Helical" evidence="5">
    <location>
        <begin position="25"/>
        <end position="45"/>
    </location>
</feature>
<dbReference type="Gene3D" id="1.20.1070.10">
    <property type="entry name" value="Rhodopsin 7-helix transmembrane proteins"/>
    <property type="match status" value="1"/>
</dbReference>
<comment type="caution">
    <text evidence="7">The sequence shown here is derived from an EMBL/GenBank/DDBJ whole genome shotgun (WGS) entry which is preliminary data.</text>
</comment>
<keyword evidence="3 5" id="KW-1133">Transmembrane helix</keyword>
<dbReference type="PANTHER" id="PTHR46641">
    <property type="entry name" value="FMRFAMIDE RECEPTOR-RELATED"/>
    <property type="match status" value="1"/>
</dbReference>
<feature type="domain" description="G-protein coupled receptors family 1 profile" evidence="6">
    <location>
        <begin position="35"/>
        <end position="303"/>
    </location>
</feature>
<name>A0A3M7SC11_BRAPC</name>
<reference evidence="7 8" key="1">
    <citation type="journal article" date="2018" name="Sci. Rep.">
        <title>Genomic signatures of local adaptation to the degree of environmental predictability in rotifers.</title>
        <authorList>
            <person name="Franch-Gras L."/>
            <person name="Hahn C."/>
            <person name="Garcia-Roger E.M."/>
            <person name="Carmona M.J."/>
            <person name="Serra M."/>
            <person name="Gomez A."/>
        </authorList>
    </citation>
    <scope>NUCLEOTIDE SEQUENCE [LARGE SCALE GENOMIC DNA]</scope>
    <source>
        <strain evidence="7">HYR1</strain>
    </source>
</reference>
<keyword evidence="7" id="KW-0675">Receptor</keyword>
<evidence type="ECO:0000313" key="8">
    <source>
        <dbReference type="Proteomes" id="UP000276133"/>
    </source>
</evidence>
<feature type="transmembrane region" description="Helical" evidence="5">
    <location>
        <begin position="57"/>
        <end position="81"/>
    </location>
</feature>
<proteinExistence type="predicted"/>
<evidence type="ECO:0000313" key="7">
    <source>
        <dbReference type="EMBL" id="RNA33346.1"/>
    </source>
</evidence>
<organism evidence="7 8">
    <name type="scientific">Brachionus plicatilis</name>
    <name type="common">Marine rotifer</name>
    <name type="synonym">Brachionus muelleri</name>
    <dbReference type="NCBI Taxonomy" id="10195"/>
    <lineage>
        <taxon>Eukaryota</taxon>
        <taxon>Metazoa</taxon>
        <taxon>Spiralia</taxon>
        <taxon>Gnathifera</taxon>
        <taxon>Rotifera</taxon>
        <taxon>Eurotatoria</taxon>
        <taxon>Monogononta</taxon>
        <taxon>Pseudotrocha</taxon>
        <taxon>Ploima</taxon>
        <taxon>Brachionidae</taxon>
        <taxon>Brachionus</taxon>
    </lineage>
</organism>
<accession>A0A3M7SC11</accession>